<accession>A0A8H7CHX0</accession>
<evidence type="ECO:0000313" key="1">
    <source>
        <dbReference type="EMBL" id="KAF7336941.1"/>
    </source>
</evidence>
<name>A0A8H7CHX0_9AGAR</name>
<sequence>MWASLLLPPIYRTPGVFRSRVPVETCVNPIIWCLHPIDLTVDFGRGDVISELDTGVKTTSRGHAAAFIASRLWSDKEMVPPYSCHKLKNCQKTGRAISAATDVKLVRCAHILLGAQVSGTSPLFRLRAPFQIVDSYLLSLGTVICGCGKDWNSRTQTLNNLNCIAMAGFISPDQS</sequence>
<organism evidence="1 2">
    <name type="scientific">Mycena venus</name>
    <dbReference type="NCBI Taxonomy" id="2733690"/>
    <lineage>
        <taxon>Eukaryota</taxon>
        <taxon>Fungi</taxon>
        <taxon>Dikarya</taxon>
        <taxon>Basidiomycota</taxon>
        <taxon>Agaricomycotina</taxon>
        <taxon>Agaricomycetes</taxon>
        <taxon>Agaricomycetidae</taxon>
        <taxon>Agaricales</taxon>
        <taxon>Marasmiineae</taxon>
        <taxon>Mycenaceae</taxon>
        <taxon>Mycena</taxon>
    </lineage>
</organism>
<keyword evidence="2" id="KW-1185">Reference proteome</keyword>
<comment type="caution">
    <text evidence="1">The sequence shown here is derived from an EMBL/GenBank/DDBJ whole genome shotgun (WGS) entry which is preliminary data.</text>
</comment>
<gene>
    <name evidence="1" type="ORF">MVEN_02130500</name>
</gene>
<dbReference type="EMBL" id="JACAZI010000022">
    <property type="protein sequence ID" value="KAF7336941.1"/>
    <property type="molecule type" value="Genomic_DNA"/>
</dbReference>
<evidence type="ECO:0000313" key="2">
    <source>
        <dbReference type="Proteomes" id="UP000620124"/>
    </source>
</evidence>
<dbReference type="AlphaFoldDB" id="A0A8H7CHX0"/>
<protein>
    <submittedName>
        <fullName evidence="1">Uncharacterized protein</fullName>
    </submittedName>
</protein>
<reference evidence="1" key="1">
    <citation type="submission" date="2020-05" db="EMBL/GenBank/DDBJ databases">
        <title>Mycena genomes resolve the evolution of fungal bioluminescence.</title>
        <authorList>
            <person name="Tsai I.J."/>
        </authorList>
    </citation>
    <scope>NUCLEOTIDE SEQUENCE</scope>
    <source>
        <strain evidence="1">CCC161011</strain>
    </source>
</reference>
<proteinExistence type="predicted"/>
<dbReference type="Proteomes" id="UP000620124">
    <property type="component" value="Unassembled WGS sequence"/>
</dbReference>